<sequence length="207" mass="23871">MVEHPSAPGPLLIVISTDKAPARFYGLPKVYKENIPLRPIFSLRDTPTCGLAKWMFTYLNFLAEGSTTTVASVKQFLERINHLQLKPDEPLVSFDVVSLFTSIPQQLAIDVVRQLLNERYDDSDKPLKSENLLKLLRHCLKTYFTFSGQMYEQIKGVRILPGLIAEIVLQRIEHLVFAKYRPKFLDRYVDDTFVTVKISDIEHLKIY</sequence>
<protein>
    <recommendedName>
        <fullName evidence="3">Reverse transcriptase domain-containing protein</fullName>
    </recommendedName>
</protein>
<dbReference type="AlphaFoldDB" id="A0A3P7L1F4"/>
<reference evidence="1 2" key="1">
    <citation type="submission" date="2018-11" db="EMBL/GenBank/DDBJ databases">
        <authorList>
            <consortium name="Pathogen Informatics"/>
        </authorList>
    </citation>
    <scope>NUCLEOTIDE SEQUENCE [LARGE SCALE GENOMIC DNA]</scope>
</reference>
<name>A0A3P7L1F4_DIBLA</name>
<dbReference type="PANTHER" id="PTHR21301">
    <property type="entry name" value="REVERSE TRANSCRIPTASE"/>
    <property type="match status" value="1"/>
</dbReference>
<dbReference type="Proteomes" id="UP000281553">
    <property type="component" value="Unassembled WGS sequence"/>
</dbReference>
<accession>A0A3P7L1F4</accession>
<gene>
    <name evidence="1" type="ORF">DILT_LOCUS7136</name>
</gene>
<evidence type="ECO:0000313" key="2">
    <source>
        <dbReference type="Proteomes" id="UP000281553"/>
    </source>
</evidence>
<dbReference type="EMBL" id="UYRU01051174">
    <property type="protein sequence ID" value="VDN11305.1"/>
    <property type="molecule type" value="Genomic_DNA"/>
</dbReference>
<keyword evidence="2" id="KW-1185">Reference proteome</keyword>
<evidence type="ECO:0008006" key="3">
    <source>
        <dbReference type="Google" id="ProtNLM"/>
    </source>
</evidence>
<organism evidence="1 2">
    <name type="scientific">Dibothriocephalus latus</name>
    <name type="common">Fish tapeworm</name>
    <name type="synonym">Diphyllobothrium latum</name>
    <dbReference type="NCBI Taxonomy" id="60516"/>
    <lineage>
        <taxon>Eukaryota</taxon>
        <taxon>Metazoa</taxon>
        <taxon>Spiralia</taxon>
        <taxon>Lophotrochozoa</taxon>
        <taxon>Platyhelminthes</taxon>
        <taxon>Cestoda</taxon>
        <taxon>Eucestoda</taxon>
        <taxon>Diphyllobothriidea</taxon>
        <taxon>Diphyllobothriidae</taxon>
        <taxon>Dibothriocephalus</taxon>
    </lineage>
</organism>
<dbReference type="PANTHER" id="PTHR21301:SF10">
    <property type="entry name" value="REVERSE TRANSCRIPTASE DOMAIN-CONTAINING PROTEIN"/>
    <property type="match status" value="1"/>
</dbReference>
<dbReference type="OrthoDB" id="8963429at2759"/>
<proteinExistence type="predicted"/>
<evidence type="ECO:0000313" key="1">
    <source>
        <dbReference type="EMBL" id="VDN11305.1"/>
    </source>
</evidence>